<evidence type="ECO:0000256" key="1">
    <source>
        <dbReference type="SAM" id="Phobius"/>
    </source>
</evidence>
<reference evidence="2 3" key="1">
    <citation type="journal article" date="2015" name="Antonie Van Leeuwenhoek">
        <title>Tamlana nanhaiensis sp. nov., isolated from surface seawater collected from the South China Sea.</title>
        <authorList>
            <person name="Liu X."/>
            <person name="Lai Q."/>
            <person name="Du Y."/>
            <person name="Li G."/>
            <person name="Sun F."/>
            <person name="Shao Z."/>
        </authorList>
    </citation>
    <scope>NUCLEOTIDE SEQUENCE [LARGE SCALE GENOMIC DNA]</scope>
    <source>
        <strain evidence="2 3">FHC16</strain>
    </source>
</reference>
<dbReference type="STRING" id="1382798.PK35_05545"/>
<dbReference type="AlphaFoldDB" id="A0A0D7W3Q0"/>
<accession>A0A0D7W3Q0</accession>
<organism evidence="2 3">
    <name type="scientific">Neotamlana nanhaiensis</name>
    <dbReference type="NCBI Taxonomy" id="1382798"/>
    <lineage>
        <taxon>Bacteria</taxon>
        <taxon>Pseudomonadati</taxon>
        <taxon>Bacteroidota</taxon>
        <taxon>Flavobacteriia</taxon>
        <taxon>Flavobacteriales</taxon>
        <taxon>Flavobacteriaceae</taxon>
        <taxon>Neotamlana</taxon>
    </lineage>
</organism>
<keyword evidence="1" id="KW-0812">Transmembrane</keyword>
<sequence>MKNNSLHNIKNSGFKTPQDYFNNLDDTFFTVSKLKNNVENSGFKVPDKYFENLETAVLQNVLKQKEPVKVISIFNKKNLLYATSIAAAVVLLFSLTLFKNTSNNWNTLDIDTVENYVLNDDISTYEIASLLTEDDLTEENFISSTFNEENMETYLLNNFDIEDFVE</sequence>
<comment type="caution">
    <text evidence="2">The sequence shown here is derived from an EMBL/GenBank/DDBJ whole genome shotgun (WGS) entry which is preliminary data.</text>
</comment>
<keyword evidence="1" id="KW-1133">Transmembrane helix</keyword>
<evidence type="ECO:0000313" key="3">
    <source>
        <dbReference type="Proteomes" id="UP000032361"/>
    </source>
</evidence>
<protein>
    <submittedName>
        <fullName evidence="2">Uncharacterized protein</fullName>
    </submittedName>
</protein>
<evidence type="ECO:0000313" key="2">
    <source>
        <dbReference type="EMBL" id="KJD33323.1"/>
    </source>
</evidence>
<dbReference type="OrthoDB" id="981524at2"/>
<gene>
    <name evidence="2" type="ORF">PK35_05545</name>
</gene>
<dbReference type="EMBL" id="JTDV01000003">
    <property type="protein sequence ID" value="KJD33323.1"/>
    <property type="molecule type" value="Genomic_DNA"/>
</dbReference>
<dbReference type="RefSeq" id="WP_044625715.1">
    <property type="nucleotide sequence ID" value="NZ_JTDV01000003.1"/>
</dbReference>
<proteinExistence type="predicted"/>
<dbReference type="Proteomes" id="UP000032361">
    <property type="component" value="Unassembled WGS sequence"/>
</dbReference>
<keyword evidence="1" id="KW-0472">Membrane</keyword>
<dbReference type="PATRIC" id="fig|1382798.3.peg.2427"/>
<name>A0A0D7W3Q0_9FLAO</name>
<feature type="transmembrane region" description="Helical" evidence="1">
    <location>
        <begin position="79"/>
        <end position="98"/>
    </location>
</feature>
<keyword evidence="3" id="KW-1185">Reference proteome</keyword>